<dbReference type="Pfam" id="PF03176">
    <property type="entry name" value="MMPL"/>
    <property type="match status" value="2"/>
</dbReference>
<evidence type="ECO:0000256" key="5">
    <source>
        <dbReference type="ARBA" id="ARBA00022989"/>
    </source>
</evidence>
<feature type="region of interest" description="Disordered" evidence="7">
    <location>
        <begin position="695"/>
        <end position="717"/>
    </location>
</feature>
<feature type="compositionally biased region" description="Low complexity" evidence="7">
    <location>
        <begin position="697"/>
        <end position="711"/>
    </location>
</feature>
<proteinExistence type="inferred from homology"/>
<comment type="similarity">
    <text evidence="2">Belongs to the resistance-nodulation-cell division (RND) (TC 2.A.6) family. MmpL subfamily.</text>
</comment>
<dbReference type="InterPro" id="IPR000731">
    <property type="entry name" value="SSD"/>
</dbReference>
<dbReference type="PANTHER" id="PTHR33406">
    <property type="entry name" value="MEMBRANE PROTEIN MJ1562-RELATED"/>
    <property type="match status" value="1"/>
</dbReference>
<keyword evidence="5 8" id="KW-1133">Transmembrane helix</keyword>
<evidence type="ECO:0000256" key="6">
    <source>
        <dbReference type="ARBA" id="ARBA00023136"/>
    </source>
</evidence>
<evidence type="ECO:0000256" key="7">
    <source>
        <dbReference type="SAM" id="MobiDB-lite"/>
    </source>
</evidence>
<feature type="transmembrane region" description="Helical" evidence="8">
    <location>
        <begin position="651"/>
        <end position="676"/>
    </location>
</feature>
<evidence type="ECO:0000256" key="2">
    <source>
        <dbReference type="ARBA" id="ARBA00010157"/>
    </source>
</evidence>
<organism evidence="10">
    <name type="scientific">Pedococcus sp. KACC 23699</name>
    <dbReference type="NCBI Taxonomy" id="3149228"/>
    <lineage>
        <taxon>Bacteria</taxon>
        <taxon>Bacillati</taxon>
        <taxon>Actinomycetota</taxon>
        <taxon>Actinomycetes</taxon>
        <taxon>Micrococcales</taxon>
        <taxon>Intrasporangiaceae</taxon>
        <taxon>Pedococcus</taxon>
    </lineage>
</organism>
<feature type="transmembrane region" description="Helical" evidence="8">
    <location>
        <begin position="545"/>
        <end position="566"/>
    </location>
</feature>
<feature type="transmembrane region" description="Helical" evidence="8">
    <location>
        <begin position="376"/>
        <end position="396"/>
    </location>
</feature>
<evidence type="ECO:0000256" key="1">
    <source>
        <dbReference type="ARBA" id="ARBA00004651"/>
    </source>
</evidence>
<feature type="transmembrane region" description="Helical" evidence="8">
    <location>
        <begin position="317"/>
        <end position="344"/>
    </location>
</feature>
<keyword evidence="6 8" id="KW-0472">Membrane</keyword>
<gene>
    <name evidence="10" type="ORF">ABEG17_14935</name>
</gene>
<dbReference type="AlphaFoldDB" id="A0AAU7JQZ2"/>
<feature type="transmembrane region" description="Helical" evidence="8">
    <location>
        <begin position="284"/>
        <end position="305"/>
    </location>
</feature>
<feature type="transmembrane region" description="Helical" evidence="8">
    <location>
        <begin position="208"/>
        <end position="229"/>
    </location>
</feature>
<sequence length="717" mass="74594">MTQTRMGDVGRFARFPSSRVAKWFVVGFWLIVLAAVMSPAGKLQGVLNNEAVAWLPTNAQSTQVVKQITAFQSKNEFPAVVVYERAGGLTPADTQAVTAQVAKFNALAPVRHDSVGPIPSQDGKALQVIVPVDAGDAGWDSLSATATDLRSIAKDRPAGLSMQVTGPVGFSADSSEAFSGIDGKLLYSAMTVVIIILLLTYRSPVLWLIPVVSAGTALIVAQAVIYFLAKGDTLTVNAQSSGILTVIVFGAGTDYALLLVARYREELRRHEDRHEAMAFALHRAGPAILASGATVIAGMLCLLVATMNSTKGLGPVAAIGVGVGLLVMLTLLPALLVVCGRWIFWPVRPSYGSVDHTRDGVWARIGTRISHAPRRIWVITTLVLAIASLGVLQLNAVGLQNKDAFYGTPESVVGEQVLARHFPAGAGSPVLVLANADQGAAVKTALAGVRGVSAVGDPVTKGGRSLIQATLAAAPDSDAATGTVDRIRTAIAGVPGAKAIAGGDTATRADTLRASSDDNVRIIPLILGVVLLILVLLLRAITAPLILMGTVVLSFGAALGLSSLIFRHVLGFAGADSSLPLFVFVFLVALGIDYNIFLMTRVREEAQEIGTRRGALVGLAATGGVITSAGLVLAGTFAVLGTLPVVSFAEIGIAVALGVLLDTLVVRSVLVTAINLDVRGRMWWPSALGRRDHELDAATPATSEEAAEGGSKLTPVR</sequence>
<comment type="subcellular location">
    <subcellularLocation>
        <location evidence="1">Cell membrane</location>
        <topology evidence="1">Multi-pass membrane protein</topology>
    </subcellularLocation>
</comment>
<dbReference type="SUPFAM" id="SSF82866">
    <property type="entry name" value="Multidrug efflux transporter AcrB transmembrane domain"/>
    <property type="match status" value="2"/>
</dbReference>
<dbReference type="InterPro" id="IPR004869">
    <property type="entry name" value="MMPL_dom"/>
</dbReference>
<dbReference type="GO" id="GO:0005886">
    <property type="term" value="C:plasma membrane"/>
    <property type="evidence" value="ECO:0007669"/>
    <property type="project" value="UniProtKB-SubCell"/>
</dbReference>
<feature type="transmembrane region" description="Helical" evidence="8">
    <location>
        <begin position="20"/>
        <end position="40"/>
    </location>
</feature>
<protein>
    <submittedName>
        <fullName evidence="10">MMPL family transporter</fullName>
    </submittedName>
</protein>
<dbReference type="Gene3D" id="1.20.1640.10">
    <property type="entry name" value="Multidrug efflux transporter AcrB transmembrane domain"/>
    <property type="match status" value="2"/>
</dbReference>
<name>A0AAU7JQZ2_9MICO</name>
<evidence type="ECO:0000313" key="10">
    <source>
        <dbReference type="EMBL" id="XBO42853.1"/>
    </source>
</evidence>
<dbReference type="RefSeq" id="WP_406830277.1">
    <property type="nucleotide sequence ID" value="NZ_CP157483.1"/>
</dbReference>
<dbReference type="EMBL" id="CP157483">
    <property type="protein sequence ID" value="XBO42853.1"/>
    <property type="molecule type" value="Genomic_DNA"/>
</dbReference>
<feature type="transmembrane region" description="Helical" evidence="8">
    <location>
        <begin position="616"/>
        <end position="639"/>
    </location>
</feature>
<feature type="transmembrane region" description="Helical" evidence="8">
    <location>
        <begin position="520"/>
        <end position="538"/>
    </location>
</feature>
<evidence type="ECO:0000256" key="4">
    <source>
        <dbReference type="ARBA" id="ARBA00022692"/>
    </source>
</evidence>
<keyword evidence="4 8" id="KW-0812">Transmembrane</keyword>
<dbReference type="InterPro" id="IPR050545">
    <property type="entry name" value="Mycobact_MmpL"/>
</dbReference>
<feature type="transmembrane region" description="Helical" evidence="8">
    <location>
        <begin position="241"/>
        <end position="263"/>
    </location>
</feature>
<feature type="transmembrane region" description="Helical" evidence="8">
    <location>
        <begin position="185"/>
        <end position="201"/>
    </location>
</feature>
<reference evidence="10" key="1">
    <citation type="submission" date="2024-05" db="EMBL/GenBank/DDBJ databases">
        <authorList>
            <person name="Kim S."/>
            <person name="Heo J."/>
            <person name="Choi H."/>
            <person name="Choi Y."/>
            <person name="Kwon S.-W."/>
            <person name="Kim Y."/>
        </authorList>
    </citation>
    <scope>NUCLEOTIDE SEQUENCE</scope>
    <source>
        <strain evidence="10">KACC 23699</strain>
    </source>
</reference>
<feature type="transmembrane region" description="Helical" evidence="8">
    <location>
        <begin position="578"/>
        <end position="596"/>
    </location>
</feature>
<keyword evidence="3" id="KW-1003">Cell membrane</keyword>
<dbReference type="PROSITE" id="PS50156">
    <property type="entry name" value="SSD"/>
    <property type="match status" value="1"/>
</dbReference>
<evidence type="ECO:0000256" key="3">
    <source>
        <dbReference type="ARBA" id="ARBA00022475"/>
    </source>
</evidence>
<evidence type="ECO:0000259" key="9">
    <source>
        <dbReference type="PROSITE" id="PS50156"/>
    </source>
</evidence>
<feature type="domain" description="SSD" evidence="9">
    <location>
        <begin position="206"/>
        <end position="338"/>
    </location>
</feature>
<evidence type="ECO:0000256" key="8">
    <source>
        <dbReference type="SAM" id="Phobius"/>
    </source>
</evidence>
<accession>A0AAU7JQZ2</accession>
<dbReference type="PANTHER" id="PTHR33406:SF6">
    <property type="entry name" value="MEMBRANE PROTEIN YDGH-RELATED"/>
    <property type="match status" value="1"/>
</dbReference>